<evidence type="ECO:0000256" key="1">
    <source>
        <dbReference type="SAM" id="SignalP"/>
    </source>
</evidence>
<dbReference type="RefSeq" id="WP_004344084.1">
    <property type="nucleotide sequence ID" value="NZ_GL586311.1"/>
</dbReference>
<dbReference type="eggNOG" id="COG3408">
    <property type="taxonomic scope" value="Bacteria"/>
</dbReference>
<evidence type="ECO:0000313" key="3">
    <source>
        <dbReference type="Proteomes" id="UP000003112"/>
    </source>
</evidence>
<protein>
    <recommendedName>
        <fullName evidence="4">DUF4450 domain-containing protein</fullName>
    </recommendedName>
</protein>
<evidence type="ECO:0000313" key="2">
    <source>
        <dbReference type="EMBL" id="EFU31815.1"/>
    </source>
</evidence>
<dbReference type="EMBL" id="AEPD01000006">
    <property type="protein sequence ID" value="EFU31815.1"/>
    <property type="molecule type" value="Genomic_DNA"/>
</dbReference>
<dbReference type="GO" id="GO:0005975">
    <property type="term" value="P:carbohydrate metabolic process"/>
    <property type="evidence" value="ECO:0007669"/>
    <property type="project" value="InterPro"/>
</dbReference>
<dbReference type="InterPro" id="IPR008928">
    <property type="entry name" value="6-hairpin_glycosidase_sf"/>
</dbReference>
<dbReference type="Gene3D" id="1.50.10.10">
    <property type="match status" value="1"/>
</dbReference>
<dbReference type="AlphaFoldDB" id="E6K3P7"/>
<comment type="caution">
    <text evidence="2">The sequence shown here is derived from an EMBL/GenBank/DDBJ whole genome shotgun (WGS) entry which is preliminary data.</text>
</comment>
<evidence type="ECO:0008006" key="4">
    <source>
        <dbReference type="Google" id="ProtNLM"/>
    </source>
</evidence>
<keyword evidence="3" id="KW-1185">Reference proteome</keyword>
<dbReference type="STRING" id="873513.HMPREF6485_0200"/>
<accession>E6K3P7</accession>
<dbReference type="Pfam" id="PF14614">
    <property type="entry name" value="DUF4450"/>
    <property type="match status" value="1"/>
</dbReference>
<reference evidence="2 3" key="1">
    <citation type="submission" date="2010-10" db="EMBL/GenBank/DDBJ databases">
        <authorList>
            <person name="Muzny D."/>
            <person name="Qin X."/>
            <person name="Deng J."/>
            <person name="Jiang H."/>
            <person name="Liu Y."/>
            <person name="Qu J."/>
            <person name="Song X.-Z."/>
            <person name="Zhang L."/>
            <person name="Thornton R."/>
            <person name="Coyle M."/>
            <person name="Francisco L."/>
            <person name="Jackson L."/>
            <person name="Javaid M."/>
            <person name="Korchina V."/>
            <person name="Kovar C."/>
            <person name="Mata R."/>
            <person name="Mathew T."/>
            <person name="Ngo R."/>
            <person name="Nguyen L."/>
            <person name="Nguyen N."/>
            <person name="Okwuonu G."/>
            <person name="Ongeri F."/>
            <person name="Pham C."/>
            <person name="Simmons D."/>
            <person name="Wilczek-Boney K."/>
            <person name="Hale W."/>
            <person name="Jakkamsetti A."/>
            <person name="Pham P."/>
            <person name="Ruth R."/>
            <person name="San Lucas F."/>
            <person name="Warren J."/>
            <person name="Zhang J."/>
            <person name="Zhao Z."/>
            <person name="Zhou C."/>
            <person name="Zhu D."/>
            <person name="Lee S."/>
            <person name="Bess C."/>
            <person name="Blankenburg K."/>
            <person name="Forbes L."/>
            <person name="Fu Q."/>
            <person name="Gubbala S."/>
            <person name="Hirani K."/>
            <person name="Jayaseelan J.C."/>
            <person name="Lara F."/>
            <person name="Munidasa M."/>
            <person name="Palculict T."/>
            <person name="Patil S."/>
            <person name="Pu L.-L."/>
            <person name="Saada N."/>
            <person name="Tang L."/>
            <person name="Weissenberger G."/>
            <person name="Zhu Y."/>
            <person name="Hemphill L."/>
            <person name="Shang Y."/>
            <person name="Youmans B."/>
            <person name="Ayvaz T."/>
            <person name="Ross M."/>
            <person name="Santibanez J."/>
            <person name="Aqrawi P."/>
            <person name="Gross S."/>
            <person name="Joshi V."/>
            <person name="Fowler G."/>
            <person name="Nazareth L."/>
            <person name="Reid J."/>
            <person name="Worley K."/>
            <person name="Petrosino J."/>
            <person name="Highlander S."/>
            <person name="Gibbs R."/>
        </authorList>
    </citation>
    <scope>NUCLEOTIDE SEQUENCE [LARGE SCALE GENOMIC DNA]</scope>
    <source>
        <strain evidence="2 3">ATCC 33574</strain>
    </source>
</reference>
<keyword evidence="1" id="KW-0732">Signal</keyword>
<dbReference type="InterPro" id="IPR012341">
    <property type="entry name" value="6hp_glycosidase-like_sf"/>
</dbReference>
<dbReference type="SUPFAM" id="SSF48208">
    <property type="entry name" value="Six-hairpin glycosidases"/>
    <property type="match status" value="1"/>
</dbReference>
<dbReference type="HOGENOM" id="CLU_285085_0_0_10"/>
<organism evidence="2 3">
    <name type="scientific">Segatella buccae ATCC 33574</name>
    <dbReference type="NCBI Taxonomy" id="873513"/>
    <lineage>
        <taxon>Bacteria</taxon>
        <taxon>Pseudomonadati</taxon>
        <taxon>Bacteroidota</taxon>
        <taxon>Bacteroidia</taxon>
        <taxon>Bacteroidales</taxon>
        <taxon>Prevotellaceae</taxon>
        <taxon>Segatella</taxon>
    </lineage>
</organism>
<feature type="chain" id="PRO_5003206847" description="DUF4450 domain-containing protein" evidence="1">
    <location>
        <begin position="20"/>
        <end position="980"/>
    </location>
</feature>
<proteinExistence type="predicted"/>
<dbReference type="InterPro" id="IPR028028">
    <property type="entry name" value="DUF4450"/>
</dbReference>
<gene>
    <name evidence="2" type="ORF">HMPREF6485_0200</name>
</gene>
<sequence length="980" mass="109080">MKKIATLLFSACVAMSATAQSKARTANYFPQGNAFVCVNGNNRYSRALYGSNRSEWRLETSDVPIFATYKKDVCRNIRFQVLASDGIFALDSASYCMAGYVGGRRDYTIRDPRLGNGTLRMAVVAFPDREGAIWRLVGDSLDGIHVGCLVGNVTGKKFHRCGDLGTIDQPETSFAQRQGEKPLATTSGLLPTEGRELYFVFESDTLFCGTGNELAALFVSSDSYREHLAGSIVFTTPDPYINPIGSALTIAADGAWDGKVWLHGAVGWRMPLPGWRAAYMGDFLGMPQRQRTHFDAYAKSQVTGVPVTLPHLMDSANNLARGTYRWGTPMYSNGYICRSRENSRQFHHYDMNLNYIDELLWHFQFDADTAYMRQMWPVIRRHLAWEKNTWDPDNDALYDAYCCIWASDALQYNSGAVTHASAYNYRGNLLAARIAEIIGEDPQPYSVEASHILNAMNARLWLSDEGHWAEFQDFMGLKRIHNDAALWSIYTPIDCGACSPEQAYEATKYVDTRIPHIRFSLGNEQFSTISTSDWTPYEWSINNVAMAEVSHMALAYFHAGRPDAGFKLLKSNLIDFMYMGTSPANFGQISKYDANLGEAYRDFSDVTGITSRALIEGLFGITPQALDGLCIIRPGFPADWDSASVKTPYIEYSFQRSGGKEYYKVIQNFTRPLQIVIRQNTGNGHYKDTAFSSDSVQTIVLDTVGFHEEPSPEYVMTEKAEGTALDEVITEYCKPVNISKFFNSEVTDIFKNKYLSPRSPYTTLALPTQGIGDWCSTKKTADINDCALRAIAAGGTVTIAGVPFSTPSKGKNIVYTSIWDNYPDSIEIPLCGRASHVYLLMAGSTNPMQSHFENGVVRITYSDGNSETLSLRNPSNWCPIEQDYDDGSPAFTLPKPRPWRIGLKTGKVSRTLSESLAVRRARNISDSPTSKVPPLTIDGGAAEVLEVRLNPRKKLRKMTLRTTANDVVIGLMAITVQTPQ</sequence>
<dbReference type="Proteomes" id="UP000003112">
    <property type="component" value="Unassembled WGS sequence"/>
</dbReference>
<feature type="signal peptide" evidence="1">
    <location>
        <begin position="1"/>
        <end position="19"/>
    </location>
</feature>
<dbReference type="GeneID" id="93535187"/>
<name>E6K3P7_9BACT</name>